<dbReference type="EC" id="3.1.4.1" evidence="5"/>
<evidence type="ECO:0000256" key="5">
    <source>
        <dbReference type="ARBA" id="ARBA00012029"/>
    </source>
</evidence>
<dbReference type="OrthoDB" id="9803913at2"/>
<dbReference type="Pfam" id="PF08774">
    <property type="entry name" value="VRR_NUC"/>
    <property type="match status" value="1"/>
</dbReference>
<evidence type="ECO:0000256" key="2">
    <source>
        <dbReference type="ARBA" id="ARBA00001936"/>
    </source>
</evidence>
<comment type="caution">
    <text evidence="12">The sequence shown here is derived from an EMBL/GenBank/DDBJ whole genome shotgun (WGS) entry which is preliminary data.</text>
</comment>
<comment type="similarity">
    <text evidence="4">Belongs to the FAN1 family.</text>
</comment>
<evidence type="ECO:0000256" key="10">
    <source>
        <dbReference type="ARBA" id="ARBA00023211"/>
    </source>
</evidence>
<dbReference type="PANTHER" id="PTHR15749">
    <property type="entry name" value="FANCONI-ASSOCIATED NUCLEASE 1"/>
    <property type="match status" value="1"/>
</dbReference>
<evidence type="ECO:0000256" key="6">
    <source>
        <dbReference type="ARBA" id="ARBA00022722"/>
    </source>
</evidence>
<dbReference type="PANTHER" id="PTHR15749:SF4">
    <property type="entry name" value="FANCONI-ASSOCIATED NUCLEASE 1"/>
    <property type="match status" value="1"/>
</dbReference>
<dbReference type="Gene3D" id="3.40.1350.10">
    <property type="match status" value="1"/>
</dbReference>
<dbReference type="AlphaFoldDB" id="A0A2S7VIX3"/>
<dbReference type="InterPro" id="IPR014883">
    <property type="entry name" value="VRR_NUC"/>
</dbReference>
<dbReference type="InterPro" id="IPR049125">
    <property type="entry name" value="FAN1-like_WH"/>
</dbReference>
<comment type="cofactor">
    <cofactor evidence="2">
        <name>Mn(2+)</name>
        <dbReference type="ChEBI" id="CHEBI:29035"/>
    </cofactor>
</comment>
<evidence type="ECO:0000256" key="3">
    <source>
        <dbReference type="ARBA" id="ARBA00001946"/>
    </source>
</evidence>
<dbReference type="GO" id="GO:0036297">
    <property type="term" value="P:interstrand cross-link repair"/>
    <property type="evidence" value="ECO:0007669"/>
    <property type="project" value="InterPro"/>
</dbReference>
<accession>A0A2S7VIX3</accession>
<evidence type="ECO:0000313" key="12">
    <source>
        <dbReference type="EMBL" id="PQJ61702.1"/>
    </source>
</evidence>
<feature type="domain" description="VRR-NUC" evidence="11">
    <location>
        <begin position="434"/>
        <end position="546"/>
    </location>
</feature>
<dbReference type="GO" id="GO:0017108">
    <property type="term" value="F:5'-flap endonuclease activity"/>
    <property type="evidence" value="ECO:0007669"/>
    <property type="project" value="TreeGrafter"/>
</dbReference>
<dbReference type="EMBL" id="MSCJ01000003">
    <property type="protein sequence ID" value="PQJ61702.1"/>
    <property type="molecule type" value="Genomic_DNA"/>
</dbReference>
<evidence type="ECO:0000256" key="8">
    <source>
        <dbReference type="ARBA" id="ARBA00022801"/>
    </source>
</evidence>
<keyword evidence="6" id="KW-0540">Nuclease</keyword>
<protein>
    <recommendedName>
        <fullName evidence="5">phosphodiesterase I</fullName>
        <ecNumber evidence="5">3.1.4.1</ecNumber>
    </recommendedName>
</protein>
<dbReference type="GO" id="GO:0070336">
    <property type="term" value="F:flap-structured DNA binding"/>
    <property type="evidence" value="ECO:0007669"/>
    <property type="project" value="TreeGrafter"/>
</dbReference>
<keyword evidence="8" id="KW-0378">Hydrolase</keyword>
<dbReference type="InterPro" id="IPR033315">
    <property type="entry name" value="Fan1-like"/>
</dbReference>
<evidence type="ECO:0000313" key="13">
    <source>
        <dbReference type="Proteomes" id="UP000238730"/>
    </source>
</evidence>
<reference evidence="12 13" key="1">
    <citation type="submission" date="2016-12" db="EMBL/GenBank/DDBJ databases">
        <title>Diversity of luminous bacteria.</title>
        <authorList>
            <person name="Yoshizawa S."/>
            <person name="Kogure K."/>
        </authorList>
    </citation>
    <scope>NUCLEOTIDE SEQUENCE [LARGE SCALE GENOMIC DNA]</scope>
    <source>
        <strain evidence="12 13">LC1-200</strain>
    </source>
</reference>
<keyword evidence="7" id="KW-0479">Metal-binding</keyword>
<evidence type="ECO:0000256" key="1">
    <source>
        <dbReference type="ARBA" id="ARBA00000983"/>
    </source>
</evidence>
<comment type="catalytic activity">
    <reaction evidence="1">
        <text>Hydrolytically removes 5'-nucleotides successively from the 3'-hydroxy termini of 3'-hydroxy-terminated oligonucleotides.</text>
        <dbReference type="EC" id="3.1.4.1"/>
    </reaction>
</comment>
<dbReference type="GO" id="GO:0004528">
    <property type="term" value="F:phosphodiesterase I activity"/>
    <property type="evidence" value="ECO:0007669"/>
    <property type="project" value="UniProtKB-EC"/>
</dbReference>
<keyword evidence="10" id="KW-0464">Manganese</keyword>
<comment type="cofactor">
    <cofactor evidence="3">
        <name>Mg(2+)</name>
        <dbReference type="ChEBI" id="CHEBI:18420"/>
    </cofactor>
</comment>
<dbReference type="GO" id="GO:0046872">
    <property type="term" value="F:metal ion binding"/>
    <property type="evidence" value="ECO:0007669"/>
    <property type="project" value="UniProtKB-KW"/>
</dbReference>
<sequence>MAAIELEQDYYLHNFKALLKTVEQYHASLLTTDEKHWLQSFQQLSADAQMLLIRLLSRKGILFRFNKLNYEEITNINLAKDALIHAQFISQEITALHQQQVISISDIFSLYTKPELQRLFPTLIDKTDKKAEILLKLESYDDSEYLLSVISEPLVMIQQQTLLAKFLLLFFGNSHQDLSQFVLSDLGLNKFENYQIDTSTQLFHTTEQVNQWLALTQLSDLYWRAHETKDYDTISSVVPLLPKAASWLPLENKRQKLINHIARDLERNYQYDIALALFRQTERTPSRERQARILMAQQQYQAAYDVVKNIQYDPKNEDEYGVSLRLEKKLAKSVNQIFTAPKTFAPKAIQLQLANPERQRVERCAARYFESQGWTVFYLENQFLNSLFGLAMWDIIFAPIKGSFINPYQLAPLDMFSSDFYLKRKDLINERLQAIEQGHFDGWQTHFETKQGISNYWVHWENFSQQALTLALSHIPPTQLAMMFRRLLKDLRHHRSGMPDLIMFNDTGYQWVEVKGPGDKLQDHQLRWLAFFDQHGIPAQVAYITFSTPSED</sequence>
<dbReference type="Proteomes" id="UP000238730">
    <property type="component" value="Unassembled WGS sequence"/>
</dbReference>
<organism evidence="12 13">
    <name type="scientific">Photobacterium angustum</name>
    <dbReference type="NCBI Taxonomy" id="661"/>
    <lineage>
        <taxon>Bacteria</taxon>
        <taxon>Pseudomonadati</taxon>
        <taxon>Pseudomonadota</taxon>
        <taxon>Gammaproteobacteria</taxon>
        <taxon>Vibrionales</taxon>
        <taxon>Vibrionaceae</taxon>
        <taxon>Photobacterium</taxon>
    </lineage>
</organism>
<dbReference type="InterPro" id="IPR011856">
    <property type="entry name" value="tRNA_endonuc-like_dom_sf"/>
</dbReference>
<evidence type="ECO:0000256" key="7">
    <source>
        <dbReference type="ARBA" id="ARBA00022723"/>
    </source>
</evidence>
<proteinExistence type="inferred from homology"/>
<dbReference type="GO" id="GO:0008409">
    <property type="term" value="F:5'-3' exonuclease activity"/>
    <property type="evidence" value="ECO:0007669"/>
    <property type="project" value="TreeGrafter"/>
</dbReference>
<evidence type="ECO:0000256" key="9">
    <source>
        <dbReference type="ARBA" id="ARBA00022842"/>
    </source>
</evidence>
<gene>
    <name evidence="12" type="ORF">BTO08_15540</name>
</gene>
<dbReference type="Pfam" id="PF21315">
    <property type="entry name" value="FAN1_HTH"/>
    <property type="match status" value="1"/>
</dbReference>
<dbReference type="SMART" id="SM00990">
    <property type="entry name" value="VRR_NUC"/>
    <property type="match status" value="1"/>
</dbReference>
<evidence type="ECO:0000256" key="4">
    <source>
        <dbReference type="ARBA" id="ARBA00005533"/>
    </source>
</evidence>
<keyword evidence="9" id="KW-0460">Magnesium</keyword>
<name>A0A2S7VIX3_PHOAN</name>
<evidence type="ECO:0000259" key="11">
    <source>
        <dbReference type="SMART" id="SM00990"/>
    </source>
</evidence>